<feature type="domain" description="Metallo-beta-lactamase" evidence="1">
    <location>
        <begin position="22"/>
        <end position="198"/>
    </location>
</feature>
<dbReference type="Proteomes" id="UP000464314">
    <property type="component" value="Chromosome"/>
</dbReference>
<sequence>MKINKIKSRNIIFTYNIPDGWDLNLHLILGDKYNYIIDTGLGSLSILPVINYIKEDKKPTIVINTHFHWDHIWGNHMMGDSIIISHYLCRERMDQNWEDMLQKRFQYLHGETNKYLPNLTFENELYFPEDGIRILYTPGHTKDSISVLDEVDNVINAGDNIGDTMEELIPGLECEKSVYMETLKKYKNLDFEFCVSGHNTILKKEIFDKILEMIID</sequence>
<dbReference type="InterPro" id="IPR050855">
    <property type="entry name" value="NDM-1-like"/>
</dbReference>
<dbReference type="RefSeq" id="WP_161836837.1">
    <property type="nucleotide sequence ID" value="NZ_CP048000.1"/>
</dbReference>
<accession>A0A6P1TIY0</accession>
<dbReference type="PANTHER" id="PTHR42951:SF4">
    <property type="entry name" value="ACYL-COENZYME A THIOESTERASE MBLAC2"/>
    <property type="match status" value="1"/>
</dbReference>
<dbReference type="EMBL" id="CP048000">
    <property type="protein sequence ID" value="QHQ60001.1"/>
    <property type="molecule type" value="Genomic_DNA"/>
</dbReference>
<gene>
    <name evidence="2" type="ORF">Ana3638_03735</name>
</gene>
<proteinExistence type="predicted"/>
<dbReference type="PANTHER" id="PTHR42951">
    <property type="entry name" value="METALLO-BETA-LACTAMASE DOMAIN-CONTAINING"/>
    <property type="match status" value="1"/>
</dbReference>
<reference evidence="2 3" key="1">
    <citation type="submission" date="2020-01" db="EMBL/GenBank/DDBJ databases">
        <title>Genome analysis of Anaerocolumna sp. CBA3638.</title>
        <authorList>
            <person name="Kim J."/>
            <person name="Roh S.W."/>
        </authorList>
    </citation>
    <scope>NUCLEOTIDE SEQUENCE [LARGE SCALE GENOMIC DNA]</scope>
    <source>
        <strain evidence="2 3">CBA3638</strain>
    </source>
</reference>
<dbReference type="Gene3D" id="3.60.15.10">
    <property type="entry name" value="Ribonuclease Z/Hydroxyacylglutathione hydrolase-like"/>
    <property type="match status" value="1"/>
</dbReference>
<evidence type="ECO:0000313" key="2">
    <source>
        <dbReference type="EMBL" id="QHQ60001.1"/>
    </source>
</evidence>
<protein>
    <submittedName>
        <fullName evidence="2">MBL fold metallo-hydrolase</fullName>
    </submittedName>
</protein>
<dbReference type="KEGG" id="anr:Ana3638_03735"/>
<dbReference type="InterPro" id="IPR036866">
    <property type="entry name" value="RibonucZ/Hydroxyglut_hydro"/>
</dbReference>
<keyword evidence="2" id="KW-0378">Hydrolase</keyword>
<dbReference type="Pfam" id="PF00753">
    <property type="entry name" value="Lactamase_B"/>
    <property type="match status" value="1"/>
</dbReference>
<dbReference type="SUPFAM" id="SSF56281">
    <property type="entry name" value="Metallo-hydrolase/oxidoreductase"/>
    <property type="match status" value="1"/>
</dbReference>
<dbReference type="GO" id="GO:0016787">
    <property type="term" value="F:hydrolase activity"/>
    <property type="evidence" value="ECO:0007669"/>
    <property type="project" value="UniProtKB-KW"/>
</dbReference>
<evidence type="ECO:0000259" key="1">
    <source>
        <dbReference type="SMART" id="SM00849"/>
    </source>
</evidence>
<organism evidence="2 3">
    <name type="scientific">Anaerocolumna sedimenticola</name>
    <dbReference type="NCBI Taxonomy" id="2696063"/>
    <lineage>
        <taxon>Bacteria</taxon>
        <taxon>Bacillati</taxon>
        <taxon>Bacillota</taxon>
        <taxon>Clostridia</taxon>
        <taxon>Lachnospirales</taxon>
        <taxon>Lachnospiraceae</taxon>
        <taxon>Anaerocolumna</taxon>
    </lineage>
</organism>
<name>A0A6P1TIY0_9FIRM</name>
<dbReference type="AlphaFoldDB" id="A0A6P1TIY0"/>
<dbReference type="SMART" id="SM00849">
    <property type="entry name" value="Lactamase_B"/>
    <property type="match status" value="1"/>
</dbReference>
<keyword evidence="3" id="KW-1185">Reference proteome</keyword>
<dbReference type="InterPro" id="IPR001279">
    <property type="entry name" value="Metallo-B-lactamas"/>
</dbReference>
<evidence type="ECO:0000313" key="3">
    <source>
        <dbReference type="Proteomes" id="UP000464314"/>
    </source>
</evidence>